<keyword evidence="2" id="KW-0732">Signal</keyword>
<proteinExistence type="predicted"/>
<dbReference type="Pfam" id="PF09580">
    <property type="entry name" value="Spore_YhcN_YlaJ"/>
    <property type="match status" value="1"/>
</dbReference>
<gene>
    <name evidence="3" type="ORF">J2S77_001889</name>
</gene>
<feature type="signal peptide" evidence="2">
    <location>
        <begin position="1"/>
        <end position="19"/>
    </location>
</feature>
<evidence type="ECO:0000313" key="3">
    <source>
        <dbReference type="EMBL" id="MDQ0159902.1"/>
    </source>
</evidence>
<keyword evidence="3" id="KW-0449">Lipoprotein</keyword>
<dbReference type="InterPro" id="IPR014247">
    <property type="entry name" value="Spore_lipoprot_YhcN/YlaJ"/>
</dbReference>
<evidence type="ECO:0000256" key="1">
    <source>
        <dbReference type="SAM" id="MobiDB-lite"/>
    </source>
</evidence>
<sequence>MRRMFVLLFVLLFTLLAACQGDDTGMMDNDGQTDYQQTRENEALDRNQREEPMNVNDPENDYSRQNQINRTEQNNRNGMNQNNDQNRFDVAEEAAEEVTRQVDEVDRAYVMTGDNNAYVAVVMNNNNREEISDEVKKKVSEVVQSEKSDLDNVYVSANADFFDTINDYVERAGEGDPVEGFFEEFNSMLDRIFPDLER</sequence>
<accession>A0ABT9VG77</accession>
<organism evidence="3 4">
    <name type="scientific">Alkalibacillus salilacus</name>
    <dbReference type="NCBI Taxonomy" id="284582"/>
    <lineage>
        <taxon>Bacteria</taxon>
        <taxon>Bacillati</taxon>
        <taxon>Bacillota</taxon>
        <taxon>Bacilli</taxon>
        <taxon>Bacillales</taxon>
        <taxon>Bacillaceae</taxon>
        <taxon>Alkalibacillus</taxon>
    </lineage>
</organism>
<comment type="caution">
    <text evidence="3">The sequence shown here is derived from an EMBL/GenBank/DDBJ whole genome shotgun (WGS) entry which is preliminary data.</text>
</comment>
<keyword evidence="4" id="KW-1185">Reference proteome</keyword>
<dbReference type="PROSITE" id="PS51257">
    <property type="entry name" value="PROKAR_LIPOPROTEIN"/>
    <property type="match status" value="1"/>
</dbReference>
<reference evidence="3 4" key="1">
    <citation type="submission" date="2023-07" db="EMBL/GenBank/DDBJ databases">
        <title>Genomic Encyclopedia of Type Strains, Phase IV (KMG-IV): sequencing the most valuable type-strain genomes for metagenomic binning, comparative biology and taxonomic classification.</title>
        <authorList>
            <person name="Goeker M."/>
        </authorList>
    </citation>
    <scope>NUCLEOTIDE SEQUENCE [LARGE SCALE GENOMIC DNA]</scope>
    <source>
        <strain evidence="3 4">DSM 16460</strain>
    </source>
</reference>
<dbReference type="Proteomes" id="UP001224359">
    <property type="component" value="Unassembled WGS sequence"/>
</dbReference>
<feature type="compositionally biased region" description="Basic and acidic residues" evidence="1">
    <location>
        <begin position="37"/>
        <end position="52"/>
    </location>
</feature>
<evidence type="ECO:0000256" key="2">
    <source>
        <dbReference type="SAM" id="SignalP"/>
    </source>
</evidence>
<dbReference type="RefSeq" id="WP_306976732.1">
    <property type="nucleotide sequence ID" value="NZ_JAUSTQ010000007.1"/>
</dbReference>
<dbReference type="NCBIfam" id="TIGR02898">
    <property type="entry name" value="spore_YhcN_YlaJ"/>
    <property type="match status" value="1"/>
</dbReference>
<feature type="chain" id="PRO_5046470621" evidence="2">
    <location>
        <begin position="20"/>
        <end position="198"/>
    </location>
</feature>
<dbReference type="InterPro" id="IPR019076">
    <property type="entry name" value="Spore_lipoprot_YhcN/YlaJ-like"/>
</dbReference>
<feature type="region of interest" description="Disordered" evidence="1">
    <location>
        <begin position="24"/>
        <end position="65"/>
    </location>
</feature>
<dbReference type="EMBL" id="JAUSTQ010000007">
    <property type="protein sequence ID" value="MDQ0159902.1"/>
    <property type="molecule type" value="Genomic_DNA"/>
</dbReference>
<evidence type="ECO:0000313" key="4">
    <source>
        <dbReference type="Proteomes" id="UP001224359"/>
    </source>
</evidence>
<protein>
    <submittedName>
        <fullName evidence="3">YhcN/YlaJ family sporulation lipoprotein</fullName>
    </submittedName>
</protein>
<name>A0ABT9VG77_9BACI</name>